<dbReference type="OrthoDB" id="8775725at2759"/>
<feature type="compositionally biased region" description="Acidic residues" evidence="2">
    <location>
        <begin position="245"/>
        <end position="256"/>
    </location>
</feature>
<comment type="caution">
    <text evidence="3">The sequence shown here is derived from an EMBL/GenBank/DDBJ whole genome shotgun (WGS) entry which is preliminary data.</text>
</comment>
<keyword evidence="4" id="KW-1185">Reference proteome</keyword>
<evidence type="ECO:0000256" key="2">
    <source>
        <dbReference type="SAM" id="MobiDB-lite"/>
    </source>
</evidence>
<proteinExistence type="predicted"/>
<dbReference type="EMBL" id="JAERUA010000004">
    <property type="protein sequence ID" value="KAI1900819.1"/>
    <property type="molecule type" value="Genomic_DNA"/>
</dbReference>
<organism evidence="3 4">
    <name type="scientific">Albula goreensis</name>
    <dbReference type="NCBI Taxonomy" id="1534307"/>
    <lineage>
        <taxon>Eukaryota</taxon>
        <taxon>Metazoa</taxon>
        <taxon>Chordata</taxon>
        <taxon>Craniata</taxon>
        <taxon>Vertebrata</taxon>
        <taxon>Euteleostomi</taxon>
        <taxon>Actinopterygii</taxon>
        <taxon>Neopterygii</taxon>
        <taxon>Teleostei</taxon>
        <taxon>Albuliformes</taxon>
        <taxon>Albulidae</taxon>
        <taxon>Albula</taxon>
    </lineage>
</organism>
<feature type="compositionally biased region" description="Acidic residues" evidence="2">
    <location>
        <begin position="468"/>
        <end position="477"/>
    </location>
</feature>
<evidence type="ECO:0000256" key="1">
    <source>
        <dbReference type="SAM" id="Coils"/>
    </source>
</evidence>
<dbReference type="AlphaFoldDB" id="A0A8T3DTQ8"/>
<feature type="region of interest" description="Disordered" evidence="2">
    <location>
        <begin position="309"/>
        <end position="341"/>
    </location>
</feature>
<feature type="region of interest" description="Disordered" evidence="2">
    <location>
        <begin position="380"/>
        <end position="406"/>
    </location>
</feature>
<evidence type="ECO:0000313" key="3">
    <source>
        <dbReference type="EMBL" id="KAI1900819.1"/>
    </source>
</evidence>
<protein>
    <submittedName>
        <fullName evidence="3">Uncharacterized protein</fullName>
    </submittedName>
</protein>
<feature type="region of interest" description="Disordered" evidence="2">
    <location>
        <begin position="456"/>
        <end position="486"/>
    </location>
</feature>
<feature type="compositionally biased region" description="Low complexity" evidence="2">
    <location>
        <begin position="258"/>
        <end position="269"/>
    </location>
</feature>
<reference evidence="3" key="1">
    <citation type="submission" date="2021-01" db="EMBL/GenBank/DDBJ databases">
        <authorList>
            <person name="Zahm M."/>
            <person name="Roques C."/>
            <person name="Cabau C."/>
            <person name="Klopp C."/>
            <person name="Donnadieu C."/>
            <person name="Jouanno E."/>
            <person name="Lampietro C."/>
            <person name="Louis A."/>
            <person name="Herpin A."/>
            <person name="Echchiki A."/>
            <person name="Berthelot C."/>
            <person name="Parey E."/>
            <person name="Roest-Crollius H."/>
            <person name="Braasch I."/>
            <person name="Postlethwait J."/>
            <person name="Bobe J."/>
            <person name="Montfort J."/>
            <person name="Bouchez O."/>
            <person name="Begum T."/>
            <person name="Mejri S."/>
            <person name="Adams A."/>
            <person name="Chen W.-J."/>
            <person name="Guiguen Y."/>
        </authorList>
    </citation>
    <scope>NUCLEOTIDE SEQUENCE</scope>
    <source>
        <tissue evidence="3">Blood</tissue>
    </source>
</reference>
<feature type="region of interest" description="Disordered" evidence="2">
    <location>
        <begin position="178"/>
        <end position="291"/>
    </location>
</feature>
<gene>
    <name evidence="3" type="ORF">AGOR_G00053790</name>
</gene>
<name>A0A8T3DTQ8_9TELE</name>
<feature type="compositionally biased region" description="Polar residues" evidence="2">
    <location>
        <begin position="27"/>
        <end position="42"/>
    </location>
</feature>
<keyword evidence="1" id="KW-0175">Coiled coil</keyword>
<accession>A0A8T3DTQ8</accession>
<feature type="compositionally biased region" description="Basic and acidic residues" evidence="2">
    <location>
        <begin position="13"/>
        <end position="26"/>
    </location>
</feature>
<evidence type="ECO:0000313" key="4">
    <source>
        <dbReference type="Proteomes" id="UP000829720"/>
    </source>
</evidence>
<feature type="compositionally biased region" description="Polar residues" evidence="2">
    <location>
        <begin position="328"/>
        <end position="340"/>
    </location>
</feature>
<sequence>MNGLSLQADDDSHETGRQTVRSERTNLHNSKSAQVEQTQATGQGDHIPDTNEDQTWSGFERKDFLSIVEVDGSVVPPSAELKRAYQLIRRQLESTQREKHDLEAQVLQANQNVRDLRHEKASCNHQCPGMNEVLEMIRNGVSLRHVIQAHKGTFRAEEDESAPGNTSVVPELQKILKKRKVSADKHVSDGSCDGSVEEEPSEEPTSHRLGVAWNDLAMKNSPRMCSPHKSHWGESPSQEIRGNDGELDEEQNDEDAGSTTSTLPLSSPLDQGQLDLISTLPCPESPAPPRSADWLSVDNSNGHVQYGAGPTAARTSLKDQGLPDDNKVSTGSNLQPSCTPDFTDHGPVLQYLNWERWDGIDVKTALPIKPIFRSVSFMTSGGEKGAQRNQPNHRQEPASSEVVELDGSCPSYKSTDFAESIHDLTEDPHVQFVLLHDMLKPTLALSEGLEDQDYSSFGKAISTPSPDALEESVDGPEADSSLPENQYVPKNPAFFNLDSSPPAICPTVQPKEVQFGIDKCCLPASSIIPVVEEVEI</sequence>
<feature type="region of interest" description="Disordered" evidence="2">
    <location>
        <begin position="1"/>
        <end position="53"/>
    </location>
</feature>
<dbReference type="Proteomes" id="UP000829720">
    <property type="component" value="Unassembled WGS sequence"/>
</dbReference>
<feature type="coiled-coil region" evidence="1">
    <location>
        <begin position="78"/>
        <end position="119"/>
    </location>
</feature>